<evidence type="ECO:0000313" key="2">
    <source>
        <dbReference type="EMBL" id="KAK7936685.1"/>
    </source>
</evidence>
<proteinExistence type="predicted"/>
<evidence type="ECO:0000256" key="1">
    <source>
        <dbReference type="SAM" id="MobiDB-lite"/>
    </source>
</evidence>
<comment type="caution">
    <text evidence="2">The sequence shown here is derived from an EMBL/GenBank/DDBJ whole genome shotgun (WGS) entry which is preliminary data.</text>
</comment>
<dbReference type="Proteomes" id="UP001391051">
    <property type="component" value="Unassembled WGS sequence"/>
</dbReference>
<dbReference type="EMBL" id="JAQQWE010000011">
    <property type="protein sequence ID" value="KAK7936685.1"/>
    <property type="molecule type" value="Genomic_DNA"/>
</dbReference>
<organism evidence="2 3">
    <name type="scientific">Apiospora aurea</name>
    <dbReference type="NCBI Taxonomy" id="335848"/>
    <lineage>
        <taxon>Eukaryota</taxon>
        <taxon>Fungi</taxon>
        <taxon>Dikarya</taxon>
        <taxon>Ascomycota</taxon>
        <taxon>Pezizomycotina</taxon>
        <taxon>Sordariomycetes</taxon>
        <taxon>Xylariomycetidae</taxon>
        <taxon>Amphisphaeriales</taxon>
        <taxon>Apiosporaceae</taxon>
        <taxon>Apiospora</taxon>
    </lineage>
</organism>
<dbReference type="RefSeq" id="XP_066692434.1">
    <property type="nucleotide sequence ID" value="XM_066851345.1"/>
</dbReference>
<accession>A0ABR1PRN6</accession>
<reference evidence="2 3" key="1">
    <citation type="submission" date="2023-01" db="EMBL/GenBank/DDBJ databases">
        <title>Analysis of 21 Apiospora genomes using comparative genomics revels a genus with tremendous synthesis potential of carbohydrate active enzymes and secondary metabolites.</title>
        <authorList>
            <person name="Sorensen T."/>
        </authorList>
    </citation>
    <scope>NUCLEOTIDE SEQUENCE [LARGE SCALE GENOMIC DNA]</scope>
    <source>
        <strain evidence="2 3">CBS 24483</strain>
    </source>
</reference>
<feature type="region of interest" description="Disordered" evidence="1">
    <location>
        <begin position="47"/>
        <end position="72"/>
    </location>
</feature>
<keyword evidence="3" id="KW-1185">Reference proteome</keyword>
<name>A0ABR1PRN6_9PEZI</name>
<dbReference type="GeneID" id="92084407"/>
<sequence length="80" mass="8415">MQILGCGYAVCTIIQTKWGPALDDFEAMPEQNLYNYGLYFAEKTSSRSGLGGGTGATAAARTTEGESGDGDRTGAVVRFL</sequence>
<protein>
    <submittedName>
        <fullName evidence="2">Uncharacterized protein</fullName>
    </submittedName>
</protein>
<evidence type="ECO:0000313" key="3">
    <source>
        <dbReference type="Proteomes" id="UP001391051"/>
    </source>
</evidence>
<gene>
    <name evidence="2" type="ORF">PG986_015123</name>
</gene>